<keyword evidence="5 6" id="KW-0472">Membrane</keyword>
<keyword evidence="8" id="KW-1185">Reference proteome</keyword>
<evidence type="ECO:0000256" key="4">
    <source>
        <dbReference type="ARBA" id="ARBA00022989"/>
    </source>
</evidence>
<comment type="caution">
    <text evidence="7">The sequence shown here is derived from an EMBL/GenBank/DDBJ whole genome shotgun (WGS) entry which is preliminary data.</text>
</comment>
<dbReference type="Pfam" id="PF04277">
    <property type="entry name" value="OAD_gamma"/>
    <property type="match status" value="1"/>
</dbReference>
<name>A0A388TGY7_9BACT</name>
<dbReference type="AlphaFoldDB" id="A0A388TGY7"/>
<comment type="subcellular location">
    <subcellularLocation>
        <location evidence="1">Cell membrane</location>
    </subcellularLocation>
</comment>
<dbReference type="Proteomes" id="UP000275925">
    <property type="component" value="Unassembled WGS sequence"/>
</dbReference>
<dbReference type="GO" id="GO:0036376">
    <property type="term" value="P:sodium ion export across plasma membrane"/>
    <property type="evidence" value="ECO:0007669"/>
    <property type="project" value="InterPro"/>
</dbReference>
<keyword evidence="3 6" id="KW-0812">Transmembrane</keyword>
<dbReference type="EMBL" id="BGZO01000015">
    <property type="protein sequence ID" value="GBR76085.1"/>
    <property type="molecule type" value="Genomic_DNA"/>
</dbReference>
<accession>A0A388TGY7</accession>
<evidence type="ECO:0000313" key="7">
    <source>
        <dbReference type="EMBL" id="GBR76085.1"/>
    </source>
</evidence>
<evidence type="ECO:0000256" key="3">
    <source>
        <dbReference type="ARBA" id="ARBA00022692"/>
    </source>
</evidence>
<evidence type="ECO:0000256" key="5">
    <source>
        <dbReference type="ARBA" id="ARBA00023136"/>
    </source>
</evidence>
<dbReference type="NCBIfam" id="TIGR01195">
    <property type="entry name" value="oadG_fam"/>
    <property type="match status" value="1"/>
</dbReference>
<dbReference type="InterPro" id="IPR005899">
    <property type="entry name" value="Na_pump_deCOase"/>
</dbReference>
<evidence type="ECO:0000256" key="1">
    <source>
        <dbReference type="ARBA" id="ARBA00004236"/>
    </source>
</evidence>
<keyword evidence="4 6" id="KW-1133">Transmembrane helix</keyword>
<evidence type="ECO:0000256" key="2">
    <source>
        <dbReference type="ARBA" id="ARBA00022475"/>
    </source>
</evidence>
<dbReference type="GO" id="GO:0005886">
    <property type="term" value="C:plasma membrane"/>
    <property type="evidence" value="ECO:0007669"/>
    <property type="project" value="UniProtKB-SubCell"/>
</dbReference>
<evidence type="ECO:0000256" key="6">
    <source>
        <dbReference type="SAM" id="Phobius"/>
    </source>
</evidence>
<proteinExistence type="predicted"/>
<organism evidence="7 8">
    <name type="scientific">Candidatus Termititenax persephonae</name>
    <dbReference type="NCBI Taxonomy" id="2218525"/>
    <lineage>
        <taxon>Bacteria</taxon>
        <taxon>Bacillati</taxon>
        <taxon>Candidatus Margulisiibacteriota</taxon>
        <taxon>Candidatus Termititenacia</taxon>
        <taxon>Candidatus Termititenacales</taxon>
        <taxon>Candidatus Termititenacaceae</taxon>
        <taxon>Candidatus Termititenax</taxon>
    </lineage>
</organism>
<evidence type="ECO:0000313" key="8">
    <source>
        <dbReference type="Proteomes" id="UP000275925"/>
    </source>
</evidence>
<protein>
    <submittedName>
        <fullName evidence="7">Oxaloacetate decarboxylase gamma chain</fullName>
    </submittedName>
</protein>
<keyword evidence="2" id="KW-1003">Cell membrane</keyword>
<dbReference type="GO" id="GO:0015081">
    <property type="term" value="F:sodium ion transmembrane transporter activity"/>
    <property type="evidence" value="ECO:0007669"/>
    <property type="project" value="InterPro"/>
</dbReference>
<gene>
    <name evidence="7" type="primary">oadG</name>
    <name evidence="7" type="ORF">NO2_0693</name>
</gene>
<sequence>MWHSAAQLTIIGMGVVFFFLAFLATAVSLLGTITLRFFPEKPAVPQQSAINDNLIAAIIAAVASKY</sequence>
<feature type="transmembrane region" description="Helical" evidence="6">
    <location>
        <begin position="6"/>
        <end position="31"/>
    </location>
</feature>
<reference evidence="7 8" key="1">
    <citation type="journal article" date="2019" name="ISME J.">
        <title>Genome analyses of uncultured TG2/ZB3 bacteria in 'Margulisbacteria' specifically attached to ectosymbiotic spirochetes of protists in the termite gut.</title>
        <authorList>
            <person name="Utami Y.D."/>
            <person name="Kuwahara H."/>
            <person name="Igai K."/>
            <person name="Murakami T."/>
            <person name="Sugaya K."/>
            <person name="Morikawa T."/>
            <person name="Nagura Y."/>
            <person name="Yuki M."/>
            <person name="Deevong P."/>
            <person name="Inoue T."/>
            <person name="Kihara K."/>
            <person name="Lo N."/>
            <person name="Yamada A."/>
            <person name="Ohkuma M."/>
            <person name="Hongoh Y."/>
        </authorList>
    </citation>
    <scope>NUCLEOTIDE SEQUENCE [LARGE SCALE GENOMIC DNA]</scope>
    <source>
        <strain evidence="7">NkOx7-02</strain>
    </source>
</reference>